<evidence type="ECO:0000313" key="2">
    <source>
        <dbReference type="EMBL" id="OVA07312.1"/>
    </source>
</evidence>
<dbReference type="OrthoDB" id="1845088at2759"/>
<feature type="compositionally biased region" description="Low complexity" evidence="1">
    <location>
        <begin position="1"/>
        <end position="13"/>
    </location>
</feature>
<dbReference type="Pfam" id="PF14223">
    <property type="entry name" value="Retrotran_gag_2"/>
    <property type="match status" value="1"/>
</dbReference>
<organism evidence="2 3">
    <name type="scientific">Macleaya cordata</name>
    <name type="common">Five-seeded plume-poppy</name>
    <name type="synonym">Bocconia cordata</name>
    <dbReference type="NCBI Taxonomy" id="56857"/>
    <lineage>
        <taxon>Eukaryota</taxon>
        <taxon>Viridiplantae</taxon>
        <taxon>Streptophyta</taxon>
        <taxon>Embryophyta</taxon>
        <taxon>Tracheophyta</taxon>
        <taxon>Spermatophyta</taxon>
        <taxon>Magnoliopsida</taxon>
        <taxon>Ranunculales</taxon>
        <taxon>Papaveraceae</taxon>
        <taxon>Papaveroideae</taxon>
        <taxon>Macleaya</taxon>
    </lineage>
</organism>
<evidence type="ECO:0000256" key="1">
    <source>
        <dbReference type="SAM" id="MobiDB-lite"/>
    </source>
</evidence>
<dbReference type="PANTHER" id="PTHR47481">
    <property type="match status" value="1"/>
</dbReference>
<evidence type="ECO:0008006" key="4">
    <source>
        <dbReference type="Google" id="ProtNLM"/>
    </source>
</evidence>
<dbReference type="InParanoid" id="A0A200QA21"/>
<dbReference type="Proteomes" id="UP000195402">
    <property type="component" value="Unassembled WGS sequence"/>
</dbReference>
<keyword evidence="3" id="KW-1185">Reference proteome</keyword>
<comment type="caution">
    <text evidence="2">The sequence shown here is derived from an EMBL/GenBank/DDBJ whole genome shotgun (WGS) entry which is preliminary data.</text>
</comment>
<dbReference type="PANTHER" id="PTHR47481:SF10">
    <property type="entry name" value="COPIA-LIKE POLYPROTEIN_RETROTRANSPOSON"/>
    <property type="match status" value="1"/>
</dbReference>
<accession>A0A200QA21</accession>
<name>A0A200QA21_MACCD</name>
<protein>
    <recommendedName>
        <fullName evidence="4">Retrotransposon Copia-like N-terminal domain-containing protein</fullName>
    </recommendedName>
</protein>
<feature type="region of interest" description="Disordered" evidence="1">
    <location>
        <begin position="1"/>
        <end position="21"/>
    </location>
</feature>
<dbReference type="EMBL" id="MVGT01002616">
    <property type="protein sequence ID" value="OVA07312.1"/>
    <property type="molecule type" value="Genomic_DNA"/>
</dbReference>
<dbReference type="OMA" id="SRDIWIS"/>
<proteinExistence type="predicted"/>
<reference evidence="2 3" key="1">
    <citation type="journal article" date="2017" name="Mol. Plant">
        <title>The Genome of Medicinal Plant Macleaya cordata Provides New Insights into Benzylisoquinoline Alkaloids Metabolism.</title>
        <authorList>
            <person name="Liu X."/>
            <person name="Liu Y."/>
            <person name="Huang P."/>
            <person name="Ma Y."/>
            <person name="Qing Z."/>
            <person name="Tang Q."/>
            <person name="Cao H."/>
            <person name="Cheng P."/>
            <person name="Zheng Y."/>
            <person name="Yuan Z."/>
            <person name="Zhou Y."/>
            <person name="Liu J."/>
            <person name="Tang Z."/>
            <person name="Zhuo Y."/>
            <person name="Zhang Y."/>
            <person name="Yu L."/>
            <person name="Huang J."/>
            <person name="Yang P."/>
            <person name="Peng Q."/>
            <person name="Zhang J."/>
            <person name="Jiang W."/>
            <person name="Zhang Z."/>
            <person name="Lin K."/>
            <person name="Ro D.K."/>
            <person name="Chen X."/>
            <person name="Xiong X."/>
            <person name="Shang Y."/>
            <person name="Huang S."/>
            <person name="Zeng J."/>
        </authorList>
    </citation>
    <scope>NUCLEOTIDE SEQUENCE [LARGE SCALE GENOMIC DNA]</scope>
    <source>
        <strain evidence="3">cv. BLH2017</strain>
        <tissue evidence="2">Root</tissue>
    </source>
</reference>
<sequence>MAITSSSTSASAPAVPPSSCSPPYVSVKLDAENFLVWKKQILPLLRSQKLFQYIDPFVSPPSQHSLDPATNVIVPNPSYTHWEDVDQTLITFLQATFVPSLLAQTPTFSTSLELYQYLESSFASQVTARTHNLQTQLQQIQRGTQTITDYLAKIKSLSDALAHTPTPVPDAVLVQNTLRGLGSEYDQFVTAIETRETLPTFS</sequence>
<evidence type="ECO:0000313" key="3">
    <source>
        <dbReference type="Proteomes" id="UP000195402"/>
    </source>
</evidence>
<dbReference type="AlphaFoldDB" id="A0A200QA21"/>
<gene>
    <name evidence="2" type="ORF">BVC80_1603g22</name>
</gene>